<evidence type="ECO:0000256" key="16">
    <source>
        <dbReference type="HAMAP-Rule" id="MF_01274"/>
    </source>
</evidence>
<dbReference type="Pfam" id="PF03309">
    <property type="entry name" value="Pan_kinase"/>
    <property type="match status" value="1"/>
</dbReference>
<comment type="pathway">
    <text evidence="4 16">Cofactor biosynthesis; coenzyme A biosynthesis; CoA from (R)-pantothenate: step 1/5.</text>
</comment>
<protein>
    <recommendedName>
        <fullName evidence="15 16">Type III pantothenate kinase</fullName>
        <ecNumber evidence="6 16">2.7.1.33</ecNumber>
    </recommendedName>
    <alternativeName>
        <fullName evidence="16">PanK-III</fullName>
    </alternativeName>
    <alternativeName>
        <fullName evidence="16">Pantothenic acid kinase</fullName>
    </alternativeName>
</protein>
<evidence type="ECO:0000256" key="9">
    <source>
        <dbReference type="ARBA" id="ARBA00022741"/>
    </source>
</evidence>
<feature type="binding site" evidence="16">
    <location>
        <begin position="106"/>
        <end position="109"/>
    </location>
    <ligand>
        <name>substrate</name>
    </ligand>
</feature>
<organism evidence="17 18">
    <name type="scientific">Lysobacter capsici AZ78</name>
    <dbReference type="NCBI Taxonomy" id="1444315"/>
    <lineage>
        <taxon>Bacteria</taxon>
        <taxon>Pseudomonadati</taxon>
        <taxon>Pseudomonadota</taxon>
        <taxon>Gammaproteobacteria</taxon>
        <taxon>Lysobacterales</taxon>
        <taxon>Lysobacteraceae</taxon>
        <taxon>Lysobacter</taxon>
    </lineage>
</organism>
<reference evidence="17 18" key="1">
    <citation type="journal article" date="2014" name="Genome Announc.">
        <title>Draft Genome Sequence of Lysobacter capsici AZ78, a Bacterium Antagonistic to Plant-Pathogenic Oomycetes.</title>
        <authorList>
            <person name="Puopolo G."/>
            <person name="Sonego P."/>
            <person name="Engelen K."/>
            <person name="Pertot I."/>
        </authorList>
    </citation>
    <scope>NUCLEOTIDE SEQUENCE [LARGE SCALE GENOMIC DNA]</scope>
    <source>
        <strain evidence="17 18">AZ78</strain>
    </source>
</reference>
<sequence>MSAWLFDLGNTRLKCAPLDAHGRPGPALALPHREEDVAAALAEALPDERIEVAYLASVAHPALRMAVLQALTERCGRISIARTQPSFELDGFGRVRIAYADPRKLGVDRFLALLGAHARGEGAALICGVGTALTIDLLDADGLHHGGLIAPSPTLMREALHGRAPQLPELGGQRLSFASDTEDALASGCDGAALALIERSLTVAKLKLGTVPQLLLHGGGSDALAAALPAPIAAPTLVLEGLAIWAGIETSR</sequence>
<dbReference type="GO" id="GO:0004594">
    <property type="term" value="F:pantothenate kinase activity"/>
    <property type="evidence" value="ECO:0007669"/>
    <property type="project" value="UniProtKB-UniRule"/>
</dbReference>
<dbReference type="OrthoDB" id="9781305at2"/>
<dbReference type="InterPro" id="IPR043129">
    <property type="entry name" value="ATPase_NBD"/>
</dbReference>
<keyword evidence="10 16" id="KW-0418">Kinase</keyword>
<feature type="binding site" evidence="16">
    <location>
        <position position="99"/>
    </location>
    <ligand>
        <name>substrate</name>
    </ligand>
</feature>
<feature type="binding site" evidence="16">
    <location>
        <position position="181"/>
    </location>
    <ligand>
        <name>substrate</name>
    </ligand>
</feature>
<keyword evidence="7 16" id="KW-0963">Cytoplasm</keyword>
<comment type="subunit">
    <text evidence="5 16">Homodimer.</text>
</comment>
<keyword evidence="11 16" id="KW-0067">ATP-binding</keyword>
<comment type="subcellular location">
    <subcellularLocation>
        <location evidence="3 16">Cytoplasm</location>
    </subcellularLocation>
</comment>
<evidence type="ECO:0000256" key="6">
    <source>
        <dbReference type="ARBA" id="ARBA00012102"/>
    </source>
</evidence>
<keyword evidence="9 16" id="KW-0547">Nucleotide-binding</keyword>
<gene>
    <name evidence="16" type="primary">coaX</name>
    <name evidence="17" type="ORF">AZ78_4053</name>
</gene>
<dbReference type="SUPFAM" id="SSF53067">
    <property type="entry name" value="Actin-like ATPase domain"/>
    <property type="match status" value="2"/>
</dbReference>
<dbReference type="CDD" id="cd24015">
    <property type="entry name" value="ASKHA_NBD_PanK-III"/>
    <property type="match status" value="1"/>
</dbReference>
<dbReference type="AlphaFoldDB" id="A0A108UCD3"/>
<evidence type="ECO:0000256" key="5">
    <source>
        <dbReference type="ARBA" id="ARBA00011738"/>
    </source>
</evidence>
<keyword evidence="8 16" id="KW-0808">Transferase</keyword>
<comment type="function">
    <text evidence="16">Catalyzes the phosphorylation of pantothenate (Pan), the first step in CoA biosynthesis.</text>
</comment>
<dbReference type="RefSeq" id="WP_036106638.1">
    <property type="nucleotide sequence ID" value="NZ_JAJA02000001.1"/>
</dbReference>
<keyword evidence="13 16" id="KW-0173">Coenzyme A biosynthesis</keyword>
<dbReference type="Proteomes" id="UP000023435">
    <property type="component" value="Unassembled WGS sequence"/>
</dbReference>
<evidence type="ECO:0000256" key="8">
    <source>
        <dbReference type="ARBA" id="ARBA00022679"/>
    </source>
</evidence>
<dbReference type="HAMAP" id="MF_01274">
    <property type="entry name" value="Pantothen_kinase_3"/>
    <property type="match status" value="1"/>
</dbReference>
<evidence type="ECO:0000256" key="15">
    <source>
        <dbReference type="ARBA" id="ARBA00040883"/>
    </source>
</evidence>
<comment type="cofactor">
    <cofactor evidence="2">
        <name>K(+)</name>
        <dbReference type="ChEBI" id="CHEBI:29103"/>
    </cofactor>
</comment>
<dbReference type="NCBIfam" id="TIGR00671">
    <property type="entry name" value="baf"/>
    <property type="match status" value="1"/>
</dbReference>
<name>A0A108UCD3_9GAMM</name>
<dbReference type="EC" id="2.7.1.33" evidence="6 16"/>
<dbReference type="UniPathway" id="UPA00241">
    <property type="reaction ID" value="UER00352"/>
</dbReference>
<dbReference type="GO" id="GO:0005737">
    <property type="term" value="C:cytoplasm"/>
    <property type="evidence" value="ECO:0007669"/>
    <property type="project" value="UniProtKB-SubCell"/>
</dbReference>
<evidence type="ECO:0000256" key="3">
    <source>
        <dbReference type="ARBA" id="ARBA00004496"/>
    </source>
</evidence>
<comment type="catalytic activity">
    <reaction evidence="1 16">
        <text>(R)-pantothenate + ATP = (R)-4'-phosphopantothenate + ADP + H(+)</text>
        <dbReference type="Rhea" id="RHEA:16373"/>
        <dbReference type="ChEBI" id="CHEBI:10986"/>
        <dbReference type="ChEBI" id="CHEBI:15378"/>
        <dbReference type="ChEBI" id="CHEBI:29032"/>
        <dbReference type="ChEBI" id="CHEBI:30616"/>
        <dbReference type="ChEBI" id="CHEBI:456216"/>
        <dbReference type="EC" id="2.7.1.33"/>
    </reaction>
</comment>
<dbReference type="GO" id="GO:0005524">
    <property type="term" value="F:ATP binding"/>
    <property type="evidence" value="ECO:0007669"/>
    <property type="project" value="UniProtKB-UniRule"/>
</dbReference>
<dbReference type="InterPro" id="IPR004619">
    <property type="entry name" value="Type_III_PanK"/>
</dbReference>
<evidence type="ECO:0000313" key="18">
    <source>
        <dbReference type="Proteomes" id="UP000023435"/>
    </source>
</evidence>
<dbReference type="EMBL" id="JAJA02000001">
    <property type="protein sequence ID" value="KWS06497.1"/>
    <property type="molecule type" value="Genomic_DNA"/>
</dbReference>
<evidence type="ECO:0000256" key="13">
    <source>
        <dbReference type="ARBA" id="ARBA00022993"/>
    </source>
</evidence>
<keyword evidence="18" id="KW-1185">Reference proteome</keyword>
<evidence type="ECO:0000256" key="14">
    <source>
        <dbReference type="ARBA" id="ARBA00038036"/>
    </source>
</evidence>
<dbReference type="PANTHER" id="PTHR34265:SF1">
    <property type="entry name" value="TYPE III PANTOTHENATE KINASE"/>
    <property type="match status" value="1"/>
</dbReference>
<accession>A0A108UCD3</accession>
<evidence type="ECO:0000256" key="7">
    <source>
        <dbReference type="ARBA" id="ARBA00022490"/>
    </source>
</evidence>
<proteinExistence type="inferred from homology"/>
<comment type="caution">
    <text evidence="16">Lacks conserved residue(s) required for the propagation of feature annotation.</text>
</comment>
<evidence type="ECO:0000256" key="4">
    <source>
        <dbReference type="ARBA" id="ARBA00005225"/>
    </source>
</evidence>
<evidence type="ECO:0000256" key="1">
    <source>
        <dbReference type="ARBA" id="ARBA00001206"/>
    </source>
</evidence>
<comment type="cofactor">
    <cofactor evidence="16">
        <name>NH4(+)</name>
        <dbReference type="ChEBI" id="CHEBI:28938"/>
    </cofactor>
    <cofactor evidence="16">
        <name>K(+)</name>
        <dbReference type="ChEBI" id="CHEBI:29103"/>
    </cofactor>
    <text evidence="16">A monovalent cation. Ammonium or potassium.</text>
</comment>
<keyword evidence="12 16" id="KW-0630">Potassium</keyword>
<dbReference type="GO" id="GO:0015937">
    <property type="term" value="P:coenzyme A biosynthetic process"/>
    <property type="evidence" value="ECO:0007669"/>
    <property type="project" value="UniProtKB-UniRule"/>
</dbReference>
<feature type="binding site" evidence="16">
    <location>
        <position position="131"/>
    </location>
    <ligand>
        <name>ATP</name>
        <dbReference type="ChEBI" id="CHEBI:30616"/>
    </ligand>
</feature>
<dbReference type="PANTHER" id="PTHR34265">
    <property type="entry name" value="TYPE III PANTOTHENATE KINASE"/>
    <property type="match status" value="1"/>
</dbReference>
<evidence type="ECO:0000256" key="12">
    <source>
        <dbReference type="ARBA" id="ARBA00022958"/>
    </source>
</evidence>
<evidence type="ECO:0000256" key="2">
    <source>
        <dbReference type="ARBA" id="ARBA00001958"/>
    </source>
</evidence>
<feature type="active site" description="Proton acceptor" evidence="16">
    <location>
        <position position="108"/>
    </location>
</feature>
<dbReference type="Gene3D" id="3.30.420.40">
    <property type="match status" value="2"/>
</dbReference>
<comment type="caution">
    <text evidence="17">The sequence shown here is derived from an EMBL/GenBank/DDBJ whole genome shotgun (WGS) entry which is preliminary data.</text>
</comment>
<feature type="binding site" evidence="16">
    <location>
        <begin position="7"/>
        <end position="14"/>
    </location>
    <ligand>
        <name>ATP</name>
        <dbReference type="ChEBI" id="CHEBI:30616"/>
    </ligand>
</feature>
<comment type="similarity">
    <text evidence="14 16">Belongs to the type III pantothenate kinase family.</text>
</comment>
<evidence type="ECO:0000256" key="10">
    <source>
        <dbReference type="ARBA" id="ARBA00022777"/>
    </source>
</evidence>
<evidence type="ECO:0000256" key="11">
    <source>
        <dbReference type="ARBA" id="ARBA00022840"/>
    </source>
</evidence>
<evidence type="ECO:0000313" key="17">
    <source>
        <dbReference type="EMBL" id="KWS06497.1"/>
    </source>
</evidence>